<feature type="compositionally biased region" description="Polar residues" evidence="1">
    <location>
        <begin position="365"/>
        <end position="374"/>
    </location>
</feature>
<dbReference type="PANTHER" id="PTHR42107">
    <property type="entry name" value="YALI0D24453P"/>
    <property type="match status" value="1"/>
</dbReference>
<keyword evidence="3" id="KW-1185">Reference proteome</keyword>
<sequence>MAAPPVLDKKPHVCPPSDAEHPRDRWESLFVYSFICKYTNLRHKVEGLESPMDFEEAVMSKEPNDILTHVLSHFILNLKPQTRNLSIDLISTTVQSVLGEFLKTSERTIYWNDALNANVDPFEASGGGFFSTDWDFKLKILRQLVELQLTHAPSIKATIDRAWGVVHNKHKKREITPPPEASDPHSRENLQLQPIGQDSSRKRYWVADDSPRVYVSTNPWKITATFQTVSSTREEYIALIDLLKQNGPPEPPKKNHKRTKLEQSHVSLIESLEGRVEAIDAELARVARVRKKIEQRHALMAQAEIRQTRTRRRTQKPDYVYSNGYDSEDDGGDDYRYQDEMDEEDVPGGSRKRKSAPAPTRRSGRTTNKPSTREASPADSWKNWRGERRSTRLGAPSDTQLDGEPASKRSRTDSVASGTSAEDLPSVTNGAINGIKVKHSGAAALKPTEVAVEQIAGKKKSKFWVYAVTETDAPMDVDATTNVNDTNGQSAHANGDKADSSTSIQSPVMQNGSPRHSNGQPDFVQETLDMSTKSRSSPIPMDTT</sequence>
<feature type="region of interest" description="Disordered" evidence="1">
    <location>
        <begin position="304"/>
        <end position="429"/>
    </location>
</feature>
<feature type="region of interest" description="Disordered" evidence="1">
    <location>
        <begin position="169"/>
        <end position="194"/>
    </location>
</feature>
<feature type="region of interest" description="Disordered" evidence="1">
    <location>
        <begin position="1"/>
        <end position="22"/>
    </location>
</feature>
<proteinExistence type="predicted"/>
<reference evidence="2 3" key="1">
    <citation type="submission" date="2020-07" db="EMBL/GenBank/DDBJ databases">
        <title>Comparative genomics of pyrophilous fungi reveals a link between fire events and developmental genes.</title>
        <authorList>
            <consortium name="DOE Joint Genome Institute"/>
            <person name="Steindorff A.S."/>
            <person name="Carver A."/>
            <person name="Calhoun S."/>
            <person name="Stillman K."/>
            <person name="Liu H."/>
            <person name="Lipzen A."/>
            <person name="Pangilinan J."/>
            <person name="Labutti K."/>
            <person name="Bruns T.D."/>
            <person name="Grigoriev I.V."/>
        </authorList>
    </citation>
    <scope>NUCLEOTIDE SEQUENCE [LARGE SCALE GENOMIC DNA]</scope>
    <source>
        <strain evidence="2 3">CBS 144469</strain>
    </source>
</reference>
<feature type="compositionally biased region" description="Polar residues" evidence="1">
    <location>
        <begin position="413"/>
        <end position="429"/>
    </location>
</feature>
<organism evidence="2 3">
    <name type="scientific">Ephemerocybe angulata</name>
    <dbReference type="NCBI Taxonomy" id="980116"/>
    <lineage>
        <taxon>Eukaryota</taxon>
        <taxon>Fungi</taxon>
        <taxon>Dikarya</taxon>
        <taxon>Basidiomycota</taxon>
        <taxon>Agaricomycotina</taxon>
        <taxon>Agaricomycetes</taxon>
        <taxon>Agaricomycetidae</taxon>
        <taxon>Agaricales</taxon>
        <taxon>Agaricineae</taxon>
        <taxon>Psathyrellaceae</taxon>
        <taxon>Ephemerocybe</taxon>
    </lineage>
</organism>
<evidence type="ECO:0000256" key="1">
    <source>
        <dbReference type="SAM" id="MobiDB-lite"/>
    </source>
</evidence>
<evidence type="ECO:0000313" key="3">
    <source>
        <dbReference type="Proteomes" id="UP000521943"/>
    </source>
</evidence>
<name>A0A8H6IL49_9AGAR</name>
<accession>A0A8H6IL49</accession>
<protein>
    <recommendedName>
        <fullName evidence="4">WHIM1 domain-containing protein</fullName>
    </recommendedName>
</protein>
<dbReference type="AlphaFoldDB" id="A0A8H6IL49"/>
<evidence type="ECO:0000313" key="2">
    <source>
        <dbReference type="EMBL" id="KAF6766647.1"/>
    </source>
</evidence>
<feature type="compositionally biased region" description="Polar residues" evidence="1">
    <location>
        <begin position="528"/>
        <end position="544"/>
    </location>
</feature>
<dbReference type="EMBL" id="JACGCI010000001">
    <property type="protein sequence ID" value="KAF6766647.1"/>
    <property type="molecule type" value="Genomic_DNA"/>
</dbReference>
<dbReference type="OrthoDB" id="205403at2759"/>
<dbReference type="PANTHER" id="PTHR42107:SF1">
    <property type="entry name" value="WHIM1 DOMAIN-CONTAINING PROTEIN"/>
    <property type="match status" value="1"/>
</dbReference>
<dbReference type="Proteomes" id="UP000521943">
    <property type="component" value="Unassembled WGS sequence"/>
</dbReference>
<feature type="compositionally biased region" description="Polar residues" evidence="1">
    <location>
        <begin position="500"/>
        <end position="520"/>
    </location>
</feature>
<gene>
    <name evidence="2" type="ORF">DFP72DRAFT_867211</name>
</gene>
<evidence type="ECO:0008006" key="4">
    <source>
        <dbReference type="Google" id="ProtNLM"/>
    </source>
</evidence>
<feature type="region of interest" description="Disordered" evidence="1">
    <location>
        <begin position="477"/>
        <end position="544"/>
    </location>
</feature>
<comment type="caution">
    <text evidence="2">The sequence shown here is derived from an EMBL/GenBank/DDBJ whole genome shotgun (WGS) entry which is preliminary data.</text>
</comment>
<feature type="compositionally biased region" description="Polar residues" evidence="1">
    <location>
        <begin position="479"/>
        <end position="492"/>
    </location>
</feature>